<feature type="domain" description="LysM" evidence="2">
    <location>
        <begin position="172"/>
        <end position="216"/>
    </location>
</feature>
<keyword evidence="1" id="KW-0812">Transmembrane</keyword>
<feature type="domain" description="LysM" evidence="2">
    <location>
        <begin position="105"/>
        <end position="149"/>
    </location>
</feature>
<comment type="caution">
    <text evidence="3">The sequence shown here is derived from an EMBL/GenBank/DDBJ whole genome shotgun (WGS) entry which is preliminary data.</text>
</comment>
<dbReference type="InterPro" id="IPR036779">
    <property type="entry name" value="LysM_dom_sf"/>
</dbReference>
<keyword evidence="1" id="KW-1133">Transmembrane helix</keyword>
<dbReference type="Proteomes" id="UP000663852">
    <property type="component" value="Unassembled WGS sequence"/>
</dbReference>
<keyword evidence="1" id="KW-0472">Membrane</keyword>
<feature type="transmembrane region" description="Helical" evidence="1">
    <location>
        <begin position="31"/>
        <end position="51"/>
    </location>
</feature>
<dbReference type="AlphaFoldDB" id="A0A814WQL6"/>
<dbReference type="EMBL" id="CAJNOJ010000153">
    <property type="protein sequence ID" value="CAF1208877.1"/>
    <property type="molecule type" value="Genomic_DNA"/>
</dbReference>
<proteinExistence type="predicted"/>
<dbReference type="Pfam" id="PF01476">
    <property type="entry name" value="LysM"/>
    <property type="match status" value="2"/>
</dbReference>
<organism evidence="3 4">
    <name type="scientific">Adineta ricciae</name>
    <name type="common">Rotifer</name>
    <dbReference type="NCBI Taxonomy" id="249248"/>
    <lineage>
        <taxon>Eukaryota</taxon>
        <taxon>Metazoa</taxon>
        <taxon>Spiralia</taxon>
        <taxon>Gnathifera</taxon>
        <taxon>Rotifera</taxon>
        <taxon>Eurotatoria</taxon>
        <taxon>Bdelloidea</taxon>
        <taxon>Adinetida</taxon>
        <taxon>Adinetidae</taxon>
        <taxon>Adineta</taxon>
    </lineage>
</organism>
<protein>
    <recommendedName>
        <fullName evidence="2">LysM domain-containing protein</fullName>
    </recommendedName>
</protein>
<dbReference type="SMART" id="SM00257">
    <property type="entry name" value="LysM"/>
    <property type="match status" value="2"/>
</dbReference>
<gene>
    <name evidence="3" type="ORF">EDS130_LOCUS25777</name>
</gene>
<evidence type="ECO:0000256" key="1">
    <source>
        <dbReference type="SAM" id="Phobius"/>
    </source>
</evidence>
<dbReference type="OrthoDB" id="10053730at2759"/>
<sequence length="233" mass="26689">MAEAVDSIHKRRNSDIEIDDRILIRRREWSSLQVVASCLVGFIVGILFSMYHTVSTVYPTFNGVWIYRIDNIELFLSPIPKSLDQINDQWKSKDYDSILWNESCPTHRMVPRETLYILSFKYGVSVDELIALNPVVNVTERTTGIVIRLPCYLLVSQRIYYHGMYSGSKAWFQHTIGPDDTVGKLVRYYGAELEDIVNANPGIQPDVVVNGQKVQVPISIRQAIRFLSAYQGK</sequence>
<dbReference type="CDD" id="cd00118">
    <property type="entry name" value="LysM"/>
    <property type="match status" value="2"/>
</dbReference>
<evidence type="ECO:0000259" key="2">
    <source>
        <dbReference type="PROSITE" id="PS51782"/>
    </source>
</evidence>
<evidence type="ECO:0000313" key="3">
    <source>
        <dbReference type="EMBL" id="CAF1208877.1"/>
    </source>
</evidence>
<evidence type="ECO:0000313" key="4">
    <source>
        <dbReference type="Proteomes" id="UP000663852"/>
    </source>
</evidence>
<dbReference type="SUPFAM" id="SSF54106">
    <property type="entry name" value="LysM domain"/>
    <property type="match status" value="2"/>
</dbReference>
<reference evidence="3" key="1">
    <citation type="submission" date="2021-02" db="EMBL/GenBank/DDBJ databases">
        <authorList>
            <person name="Nowell W R."/>
        </authorList>
    </citation>
    <scope>NUCLEOTIDE SEQUENCE</scope>
</reference>
<dbReference type="InterPro" id="IPR018392">
    <property type="entry name" value="LysM"/>
</dbReference>
<name>A0A814WQL6_ADIRI</name>
<accession>A0A814WQL6</accession>
<dbReference type="Gene3D" id="3.10.350.10">
    <property type="entry name" value="LysM domain"/>
    <property type="match status" value="1"/>
</dbReference>
<dbReference type="PROSITE" id="PS51782">
    <property type="entry name" value="LYSM"/>
    <property type="match status" value="2"/>
</dbReference>